<accession>A0A9P6UF40</accession>
<dbReference type="InterPro" id="IPR029058">
    <property type="entry name" value="AB_hydrolase_fold"/>
</dbReference>
<dbReference type="PANTHER" id="PTHR33840">
    <property type="match status" value="1"/>
</dbReference>
<evidence type="ECO:0000259" key="2">
    <source>
        <dbReference type="Pfam" id="PF09994"/>
    </source>
</evidence>
<reference evidence="3" key="1">
    <citation type="journal article" date="2020" name="Fungal Divers.">
        <title>Resolving the Mortierellaceae phylogeny through synthesis of multi-gene phylogenetics and phylogenomics.</title>
        <authorList>
            <person name="Vandepol N."/>
            <person name="Liber J."/>
            <person name="Desiro A."/>
            <person name="Na H."/>
            <person name="Kennedy M."/>
            <person name="Barry K."/>
            <person name="Grigoriev I.V."/>
            <person name="Miller A.N."/>
            <person name="O'Donnell K."/>
            <person name="Stajich J.E."/>
            <person name="Bonito G."/>
        </authorList>
    </citation>
    <scope>NUCLEOTIDE SEQUENCE</scope>
    <source>
        <strain evidence="3">NVP60</strain>
    </source>
</reference>
<proteinExistence type="predicted"/>
<dbReference type="OrthoDB" id="59699at2759"/>
<feature type="domain" description="T6SS Phospholipase effector Tle1-like catalytic" evidence="2">
    <location>
        <begin position="22"/>
        <end position="317"/>
    </location>
</feature>
<dbReference type="EMBL" id="JAAAIN010003392">
    <property type="protein sequence ID" value="KAG0285983.1"/>
    <property type="molecule type" value="Genomic_DNA"/>
</dbReference>
<dbReference type="SUPFAM" id="SSF53474">
    <property type="entry name" value="alpha/beta-Hydrolases"/>
    <property type="match status" value="1"/>
</dbReference>
<feature type="non-terminal residue" evidence="3">
    <location>
        <position position="374"/>
    </location>
</feature>
<dbReference type="Proteomes" id="UP000823405">
    <property type="component" value="Unassembled WGS sequence"/>
</dbReference>
<evidence type="ECO:0000313" key="4">
    <source>
        <dbReference type="Proteomes" id="UP000823405"/>
    </source>
</evidence>
<evidence type="ECO:0000256" key="1">
    <source>
        <dbReference type="SAM" id="MobiDB-lite"/>
    </source>
</evidence>
<name>A0A9P6UF40_9FUNG</name>
<dbReference type="PANTHER" id="PTHR33840:SF1">
    <property type="entry name" value="TLE1 PHOSPHOLIPASE DOMAIN-CONTAINING PROTEIN"/>
    <property type="match status" value="1"/>
</dbReference>
<dbReference type="Pfam" id="PF09994">
    <property type="entry name" value="T6SS_Tle1-like_cat"/>
    <property type="match status" value="1"/>
</dbReference>
<organism evidence="3 4">
    <name type="scientific">Linnemannia gamsii</name>
    <dbReference type="NCBI Taxonomy" id="64522"/>
    <lineage>
        <taxon>Eukaryota</taxon>
        <taxon>Fungi</taxon>
        <taxon>Fungi incertae sedis</taxon>
        <taxon>Mucoromycota</taxon>
        <taxon>Mortierellomycotina</taxon>
        <taxon>Mortierellomycetes</taxon>
        <taxon>Mortierellales</taxon>
        <taxon>Mortierellaceae</taxon>
        <taxon>Linnemannia</taxon>
    </lineage>
</organism>
<sequence length="374" mass="41884">MSQTQPQPQPHSKTKPLSPPKKKLIVLCDGTWCGMETNTQTNIYRLAEMIMGGHNPFNTSPTNPYIDPVRQIIACYFPGGGIGGTFLEYLFNGATGSDIDQDCEEVYRYIVQHYTRDHEIWMFGLSRGAYTVRCVAGMINNCGILTLPNIGLCNHVYQTYRSRGQTDHPADPNMAKFRTLNSHPVPTPVKFMGLLDTVGSLGIPYLAPGIGLDFHEFYNTEISAVVEKVYHAMSIHDRLWGFEPCHAVPSRGRLGPNFEIHERWFPGCHYDIGRQRFRFLRNGRTFLERALGFILNPLSNVIEPNHVFADVVLKWMLNGIALHAPPNTVIPSIPGIPAIIGQLETDMMNPMRNTGNGDIYDNLPAFGPAGRLWG</sequence>
<dbReference type="InterPro" id="IPR018712">
    <property type="entry name" value="Tle1-like_cat"/>
</dbReference>
<dbReference type="AlphaFoldDB" id="A0A9P6UF40"/>
<evidence type="ECO:0000313" key="3">
    <source>
        <dbReference type="EMBL" id="KAG0285983.1"/>
    </source>
</evidence>
<gene>
    <name evidence="3" type="ORF">BGZ97_007600</name>
</gene>
<comment type="caution">
    <text evidence="3">The sequence shown here is derived from an EMBL/GenBank/DDBJ whole genome shotgun (WGS) entry which is preliminary data.</text>
</comment>
<keyword evidence="4" id="KW-1185">Reference proteome</keyword>
<protein>
    <recommendedName>
        <fullName evidence="2">T6SS Phospholipase effector Tle1-like catalytic domain-containing protein</fullName>
    </recommendedName>
</protein>
<feature type="region of interest" description="Disordered" evidence="1">
    <location>
        <begin position="1"/>
        <end position="20"/>
    </location>
</feature>